<dbReference type="GO" id="GO:0009247">
    <property type="term" value="P:glycolipid biosynthetic process"/>
    <property type="evidence" value="ECO:0007669"/>
    <property type="project" value="InterPro"/>
</dbReference>
<evidence type="ECO:0000313" key="8">
    <source>
        <dbReference type="Proteomes" id="UP000033999"/>
    </source>
</evidence>
<dbReference type="InterPro" id="IPR009695">
    <property type="entry name" value="Diacylglyc_glucosyltr_N"/>
</dbReference>
<evidence type="ECO:0000256" key="4">
    <source>
        <dbReference type="ARBA" id="ARBA00022679"/>
    </source>
</evidence>
<keyword evidence="4 7" id="KW-0808">Transferase</keyword>
<dbReference type="GO" id="GO:0016758">
    <property type="term" value="F:hexosyltransferase activity"/>
    <property type="evidence" value="ECO:0007669"/>
    <property type="project" value="InterPro"/>
</dbReference>
<evidence type="ECO:0000256" key="3">
    <source>
        <dbReference type="ARBA" id="ARBA00022676"/>
    </source>
</evidence>
<accession>A0A0G1MIF1</accession>
<evidence type="ECO:0000259" key="5">
    <source>
        <dbReference type="Pfam" id="PF04101"/>
    </source>
</evidence>
<dbReference type="GO" id="GO:0016020">
    <property type="term" value="C:membrane"/>
    <property type="evidence" value="ECO:0007669"/>
    <property type="project" value="UniProtKB-SubCell"/>
</dbReference>
<dbReference type="PANTHER" id="PTHR43025">
    <property type="entry name" value="MONOGALACTOSYLDIACYLGLYCEROL SYNTHASE"/>
    <property type="match status" value="1"/>
</dbReference>
<feature type="domain" description="Glycosyl transferase family 28 C-terminal" evidence="5">
    <location>
        <begin position="246"/>
        <end position="366"/>
    </location>
</feature>
<gene>
    <name evidence="7" type="ORF">UX10_C0002G0030</name>
</gene>
<name>A0A0G1MIF1_9BACT</name>
<keyword evidence="3" id="KW-0328">Glycosyltransferase</keyword>
<dbReference type="Pfam" id="PF06925">
    <property type="entry name" value="MGDG_synth"/>
    <property type="match status" value="1"/>
</dbReference>
<sequence length="383" mass="42791">MWHTAHILTFYMPKKILLLSLSAGSGHLRAAESIREEAQNSYPDAIVEHRDIIEFINKPLKLVYRDFYLFITKNAPLVWGYLYKTSNSPSVRETLHATSHIQALLAIKLARFIEASMPDEIICTHFVCAEVAASILKNKKIKTPISIIITDYQIHHLWIVEGVDRYFVATHEMKKDLIATGINCEQIIVSGIPVSPNVITTKRTQQLYAKFKLNQKQPVILALSGGFGLQDISNIIETLGVSKLPLQICAVAGSNEALKSKLENLKLPSHINLHIYNFVHAIHELYALADVVISKAGGLTVTECIARGLPLVITEPLPGQETANANFLRTHKAALQIKKNNDILNKIHRILTNAALRDELAKNMRSVARPFAARAILEQIIKK</sequence>
<proteinExistence type="inferred from homology"/>
<organism evidence="7 8">
    <name type="scientific">Candidatus Magasanikbacteria bacterium GW2011_GWA2_45_39</name>
    <dbReference type="NCBI Taxonomy" id="1619041"/>
    <lineage>
        <taxon>Bacteria</taxon>
        <taxon>Candidatus Magasanikiibacteriota</taxon>
    </lineage>
</organism>
<dbReference type="EMBL" id="LCKX01000002">
    <property type="protein sequence ID" value="KKU08121.1"/>
    <property type="molecule type" value="Genomic_DNA"/>
</dbReference>
<dbReference type="PANTHER" id="PTHR43025:SF3">
    <property type="entry name" value="MONOGALACTOSYLDIACYLGLYCEROL SYNTHASE 1, CHLOROPLASTIC"/>
    <property type="match status" value="1"/>
</dbReference>
<dbReference type="AlphaFoldDB" id="A0A0G1MIF1"/>
<protein>
    <submittedName>
        <fullName evidence="7">UDP-N-acetylglucosamine/LPS N-acetylglucosamine transferase-like protein</fullName>
    </submittedName>
</protein>
<evidence type="ECO:0000256" key="2">
    <source>
        <dbReference type="ARBA" id="ARBA00006962"/>
    </source>
</evidence>
<comment type="caution">
    <text evidence="7">The sequence shown here is derived from an EMBL/GenBank/DDBJ whole genome shotgun (WGS) entry which is preliminary data.</text>
</comment>
<dbReference type="SUPFAM" id="SSF53756">
    <property type="entry name" value="UDP-Glycosyltransferase/glycogen phosphorylase"/>
    <property type="match status" value="1"/>
</dbReference>
<dbReference type="Gene3D" id="3.40.50.2000">
    <property type="entry name" value="Glycogen Phosphorylase B"/>
    <property type="match status" value="1"/>
</dbReference>
<evidence type="ECO:0000256" key="1">
    <source>
        <dbReference type="ARBA" id="ARBA00004370"/>
    </source>
</evidence>
<comment type="subcellular location">
    <subcellularLocation>
        <location evidence="1">Membrane</location>
    </subcellularLocation>
</comment>
<evidence type="ECO:0000259" key="6">
    <source>
        <dbReference type="Pfam" id="PF06925"/>
    </source>
</evidence>
<comment type="similarity">
    <text evidence="2">Belongs to the glycosyltransferase 28 family.</text>
</comment>
<dbReference type="InterPro" id="IPR007235">
    <property type="entry name" value="Glyco_trans_28_C"/>
</dbReference>
<dbReference type="Pfam" id="PF04101">
    <property type="entry name" value="Glyco_tran_28_C"/>
    <property type="match status" value="1"/>
</dbReference>
<dbReference type="InterPro" id="IPR050519">
    <property type="entry name" value="Glycosyltransf_28_UgtP"/>
</dbReference>
<evidence type="ECO:0000313" key="7">
    <source>
        <dbReference type="EMBL" id="KKU08121.1"/>
    </source>
</evidence>
<reference evidence="7 8" key="1">
    <citation type="journal article" date="2015" name="Nature">
        <title>rRNA introns, odd ribosomes, and small enigmatic genomes across a large radiation of phyla.</title>
        <authorList>
            <person name="Brown C.T."/>
            <person name="Hug L.A."/>
            <person name="Thomas B.C."/>
            <person name="Sharon I."/>
            <person name="Castelle C.J."/>
            <person name="Singh A."/>
            <person name="Wilkins M.J."/>
            <person name="Williams K.H."/>
            <person name="Banfield J.F."/>
        </authorList>
    </citation>
    <scope>NUCLEOTIDE SEQUENCE [LARGE SCALE GENOMIC DNA]</scope>
</reference>
<dbReference type="Proteomes" id="UP000033999">
    <property type="component" value="Unassembled WGS sequence"/>
</dbReference>
<feature type="domain" description="Diacylglycerol glucosyltransferase N-terminal" evidence="6">
    <location>
        <begin position="27"/>
        <end position="194"/>
    </location>
</feature>